<dbReference type="RefSeq" id="WP_344260905.1">
    <property type="nucleotide sequence ID" value="NZ_BAAAMJ010000018.1"/>
</dbReference>
<evidence type="ECO:0000313" key="2">
    <source>
        <dbReference type="Proteomes" id="UP001501303"/>
    </source>
</evidence>
<comment type="caution">
    <text evidence="1">The sequence shown here is derived from an EMBL/GenBank/DDBJ whole genome shotgun (WGS) entry which is preliminary data.</text>
</comment>
<proteinExistence type="predicted"/>
<protein>
    <recommendedName>
        <fullName evidence="3">Ribbon-helix-helix protein, CopG family</fullName>
    </recommendedName>
</protein>
<sequence length="72" mass="7928">MARTRIRISVEQAQAERIRQHAERAGMDVPAYLLHAATRRMTETDATERQFAEVDALIPAAGSRPGVRPAAS</sequence>
<name>A0ABN2P767_9ACTN</name>
<keyword evidence="2" id="KW-1185">Reference proteome</keyword>
<dbReference type="Pfam" id="PF21983">
    <property type="entry name" value="NikA-like"/>
    <property type="match status" value="1"/>
</dbReference>
<dbReference type="EMBL" id="BAAAMJ010000018">
    <property type="protein sequence ID" value="GAA1911381.1"/>
    <property type="molecule type" value="Genomic_DNA"/>
</dbReference>
<organism evidence="1 2">
    <name type="scientific">Streptomyces sodiiphilus</name>
    <dbReference type="NCBI Taxonomy" id="226217"/>
    <lineage>
        <taxon>Bacteria</taxon>
        <taxon>Bacillati</taxon>
        <taxon>Actinomycetota</taxon>
        <taxon>Actinomycetes</taxon>
        <taxon>Kitasatosporales</taxon>
        <taxon>Streptomycetaceae</taxon>
        <taxon>Streptomyces</taxon>
    </lineage>
</organism>
<reference evidence="1 2" key="1">
    <citation type="journal article" date="2019" name="Int. J. Syst. Evol. Microbiol.">
        <title>The Global Catalogue of Microorganisms (GCM) 10K type strain sequencing project: providing services to taxonomists for standard genome sequencing and annotation.</title>
        <authorList>
            <consortium name="The Broad Institute Genomics Platform"/>
            <consortium name="The Broad Institute Genome Sequencing Center for Infectious Disease"/>
            <person name="Wu L."/>
            <person name="Ma J."/>
        </authorList>
    </citation>
    <scope>NUCLEOTIDE SEQUENCE [LARGE SCALE GENOMIC DNA]</scope>
    <source>
        <strain evidence="1 2">JCM 13581</strain>
    </source>
</reference>
<evidence type="ECO:0000313" key="1">
    <source>
        <dbReference type="EMBL" id="GAA1911381.1"/>
    </source>
</evidence>
<dbReference type="Proteomes" id="UP001501303">
    <property type="component" value="Unassembled WGS sequence"/>
</dbReference>
<evidence type="ECO:0008006" key="3">
    <source>
        <dbReference type="Google" id="ProtNLM"/>
    </source>
</evidence>
<gene>
    <name evidence="1" type="ORF">GCM10009716_21750</name>
</gene>
<dbReference type="InterPro" id="IPR053842">
    <property type="entry name" value="NikA-like"/>
</dbReference>
<accession>A0ABN2P767</accession>